<gene>
    <name evidence="4" type="ORF">FN976_09960</name>
</gene>
<dbReference type="InterPro" id="IPR005025">
    <property type="entry name" value="FMN_Rdtase-like_dom"/>
</dbReference>
<feature type="domain" description="Flavodoxin-like" evidence="3">
    <location>
        <begin position="27"/>
        <end position="186"/>
    </location>
</feature>
<dbReference type="EMBL" id="VOBQ01000008">
    <property type="protein sequence ID" value="TWO71253.1"/>
    <property type="molecule type" value="Genomic_DNA"/>
</dbReference>
<accession>A0A562ZRT7</accession>
<proteinExistence type="predicted"/>
<protein>
    <submittedName>
        <fullName evidence="4">Flavodoxin family protein</fullName>
    </submittedName>
</protein>
<dbReference type="GO" id="GO:0016491">
    <property type="term" value="F:oxidoreductase activity"/>
    <property type="evidence" value="ECO:0007669"/>
    <property type="project" value="InterPro"/>
</dbReference>
<dbReference type="InterPro" id="IPR029039">
    <property type="entry name" value="Flavoprotein-like_sf"/>
</dbReference>
<keyword evidence="1" id="KW-0285">Flavoprotein</keyword>
<name>A0A562ZRT7_9BURK</name>
<dbReference type="Pfam" id="PF03358">
    <property type="entry name" value="FMN_red"/>
    <property type="match status" value="1"/>
</dbReference>
<evidence type="ECO:0000313" key="5">
    <source>
        <dbReference type="Proteomes" id="UP000318199"/>
    </source>
</evidence>
<dbReference type="AlphaFoldDB" id="A0A562ZRT7"/>
<dbReference type="Gene3D" id="3.40.50.360">
    <property type="match status" value="1"/>
</dbReference>
<evidence type="ECO:0000259" key="3">
    <source>
        <dbReference type="PROSITE" id="PS50902"/>
    </source>
</evidence>
<dbReference type="InterPro" id="IPR008254">
    <property type="entry name" value="Flavodoxin/NO_synth"/>
</dbReference>
<evidence type="ECO:0000256" key="1">
    <source>
        <dbReference type="ARBA" id="ARBA00022630"/>
    </source>
</evidence>
<keyword evidence="5" id="KW-1185">Reference proteome</keyword>
<organism evidence="4 5">
    <name type="scientific">Caenimonas sedimenti</name>
    <dbReference type="NCBI Taxonomy" id="2596921"/>
    <lineage>
        <taxon>Bacteria</taxon>
        <taxon>Pseudomonadati</taxon>
        <taxon>Pseudomonadota</taxon>
        <taxon>Betaproteobacteria</taxon>
        <taxon>Burkholderiales</taxon>
        <taxon>Comamonadaceae</taxon>
        <taxon>Caenimonas</taxon>
    </lineage>
</organism>
<dbReference type="SUPFAM" id="SSF52218">
    <property type="entry name" value="Flavoproteins"/>
    <property type="match status" value="1"/>
</dbReference>
<evidence type="ECO:0000256" key="2">
    <source>
        <dbReference type="ARBA" id="ARBA00022643"/>
    </source>
</evidence>
<keyword evidence="2" id="KW-0288">FMN</keyword>
<reference evidence="4 5" key="1">
    <citation type="submission" date="2019-07" db="EMBL/GenBank/DDBJ databases">
        <title>Caenimonas sedimenti sp. nov., isolated from activated sludge.</title>
        <authorList>
            <person name="Xu J."/>
        </authorList>
    </citation>
    <scope>NUCLEOTIDE SEQUENCE [LARGE SCALE GENOMIC DNA]</scope>
    <source>
        <strain evidence="4 5">HX-9-20</strain>
    </source>
</reference>
<dbReference type="PROSITE" id="PS50902">
    <property type="entry name" value="FLAVODOXIN_LIKE"/>
    <property type="match status" value="1"/>
</dbReference>
<dbReference type="Proteomes" id="UP000318199">
    <property type="component" value="Unassembled WGS sequence"/>
</dbReference>
<evidence type="ECO:0000313" key="4">
    <source>
        <dbReference type="EMBL" id="TWO71253.1"/>
    </source>
</evidence>
<dbReference type="OrthoDB" id="5736081at2"/>
<dbReference type="GO" id="GO:0010181">
    <property type="term" value="F:FMN binding"/>
    <property type="evidence" value="ECO:0007669"/>
    <property type="project" value="InterPro"/>
</dbReference>
<sequence>MDSGFRPEGKVLAPLPTDCRTPPRKTLLIVYHTMTGGTLQMARAAATGASQEQAVDVRLVPAAQAGPADVLAADGLIFATPENLAAMSGLMKDFFDRSYYAAFERINGRPYACLVCAGSDGSSAVRQIERIATGWRLRRVADALIVCTHAQAPEEILRPKHIDAADLARCEHLGAALAAGLALGIY</sequence>
<comment type="caution">
    <text evidence="4">The sequence shown here is derived from an EMBL/GenBank/DDBJ whole genome shotgun (WGS) entry which is preliminary data.</text>
</comment>